<dbReference type="PANTHER" id="PTHR30204">
    <property type="entry name" value="REDOX-CYCLING DRUG-SENSING TRANSCRIPTIONAL ACTIVATOR SOXR"/>
    <property type="match status" value="1"/>
</dbReference>
<dbReference type="Gene3D" id="1.10.1660.10">
    <property type="match status" value="2"/>
</dbReference>
<sequence length="235" mass="26173">MSRSLRPAEIANQLGISTSSLRNYEAKGIVPPASRASNGYRVYTDEHAAYFACIVAMSPGFGMEITSAVLAHLQRRELEPALWLINDAQAATHEDKCVLEEAEGLMKGLPIIKSDEGSRWMTIGEMSAAAGIPSSTLRYWEHDGLIAAARHEDNNYRVYDKFQEVKVHVLKSTQKVMYSSDTVRLKQAVRSLPAWDLPAMQALIESARAVLALRNREQLRGLQSLYRLASQLELV</sequence>
<dbReference type="PROSITE" id="PS00552">
    <property type="entry name" value="HTH_MERR_1"/>
    <property type="match status" value="1"/>
</dbReference>
<accession>A0A6L8USW1</accession>
<evidence type="ECO:0000313" key="7">
    <source>
        <dbReference type="Proteomes" id="UP000481087"/>
    </source>
</evidence>
<organism evidence="6 7">
    <name type="scientific">Paenibacillus silvestris</name>
    <dbReference type="NCBI Taxonomy" id="2606219"/>
    <lineage>
        <taxon>Bacteria</taxon>
        <taxon>Bacillati</taxon>
        <taxon>Bacillota</taxon>
        <taxon>Bacilli</taxon>
        <taxon>Bacillales</taxon>
        <taxon>Paenibacillaceae</taxon>
        <taxon>Paenibacillus</taxon>
    </lineage>
</organism>
<evidence type="ECO:0000259" key="5">
    <source>
        <dbReference type="PROSITE" id="PS50937"/>
    </source>
</evidence>
<dbReference type="PANTHER" id="PTHR30204:SF69">
    <property type="entry name" value="MERR-FAMILY TRANSCRIPTIONAL REGULATOR"/>
    <property type="match status" value="1"/>
</dbReference>
<keyword evidence="1" id="KW-0678">Repressor</keyword>
<dbReference type="Proteomes" id="UP000481087">
    <property type="component" value="Unassembled WGS sequence"/>
</dbReference>
<feature type="domain" description="HTH merR-type" evidence="5">
    <location>
        <begin position="4"/>
        <end position="47"/>
    </location>
</feature>
<dbReference type="SUPFAM" id="SSF46955">
    <property type="entry name" value="Putative DNA-binding domain"/>
    <property type="match status" value="2"/>
</dbReference>
<name>A0A6L8USW1_9BACL</name>
<dbReference type="PROSITE" id="PS50937">
    <property type="entry name" value="HTH_MERR_2"/>
    <property type="match status" value="2"/>
</dbReference>
<dbReference type="RefSeq" id="WP_161405515.1">
    <property type="nucleotide sequence ID" value="NZ_WTUZ01000010.1"/>
</dbReference>
<dbReference type="Pfam" id="PF00376">
    <property type="entry name" value="MerR"/>
    <property type="match status" value="2"/>
</dbReference>
<evidence type="ECO:0000256" key="1">
    <source>
        <dbReference type="ARBA" id="ARBA00022491"/>
    </source>
</evidence>
<comment type="caution">
    <text evidence="6">The sequence shown here is derived from an EMBL/GenBank/DDBJ whole genome shotgun (WGS) entry which is preliminary data.</text>
</comment>
<keyword evidence="4" id="KW-0804">Transcription</keyword>
<evidence type="ECO:0000313" key="6">
    <source>
        <dbReference type="EMBL" id="MZQ81208.1"/>
    </source>
</evidence>
<dbReference type="InterPro" id="IPR009061">
    <property type="entry name" value="DNA-bd_dom_put_sf"/>
</dbReference>
<reference evidence="6 7" key="1">
    <citation type="submission" date="2019-12" db="EMBL/GenBank/DDBJ databases">
        <title>Paenibacillus sp. nov. sp. isolated from soil.</title>
        <authorList>
            <person name="Kim J."/>
            <person name="Jeong S.E."/>
            <person name="Jung H.S."/>
            <person name="Jeon C.O."/>
        </authorList>
    </citation>
    <scope>NUCLEOTIDE SEQUENCE [LARGE SCALE GENOMIC DNA]</scope>
    <source>
        <strain evidence="6 7">5J-6</strain>
    </source>
</reference>
<dbReference type="EMBL" id="WTUZ01000010">
    <property type="protein sequence ID" value="MZQ81208.1"/>
    <property type="molecule type" value="Genomic_DNA"/>
</dbReference>
<keyword evidence="7" id="KW-1185">Reference proteome</keyword>
<evidence type="ECO:0000256" key="4">
    <source>
        <dbReference type="ARBA" id="ARBA00023163"/>
    </source>
</evidence>
<dbReference type="InterPro" id="IPR000551">
    <property type="entry name" value="MerR-type_HTH_dom"/>
</dbReference>
<gene>
    <name evidence="6" type="ORF">GQF01_03610</name>
</gene>
<keyword evidence="2" id="KW-0805">Transcription regulation</keyword>
<dbReference type="GO" id="GO:0003677">
    <property type="term" value="F:DNA binding"/>
    <property type="evidence" value="ECO:0007669"/>
    <property type="project" value="UniProtKB-KW"/>
</dbReference>
<dbReference type="InterPro" id="IPR047057">
    <property type="entry name" value="MerR_fam"/>
</dbReference>
<dbReference type="AlphaFoldDB" id="A0A6L8USW1"/>
<protein>
    <submittedName>
        <fullName evidence="6">MerR family DNA-binding transcriptional regulator</fullName>
    </submittedName>
</protein>
<proteinExistence type="predicted"/>
<feature type="domain" description="HTH merR-type" evidence="5">
    <location>
        <begin position="120"/>
        <end position="161"/>
    </location>
</feature>
<evidence type="ECO:0000256" key="2">
    <source>
        <dbReference type="ARBA" id="ARBA00023015"/>
    </source>
</evidence>
<dbReference type="GO" id="GO:0003700">
    <property type="term" value="F:DNA-binding transcription factor activity"/>
    <property type="evidence" value="ECO:0007669"/>
    <property type="project" value="InterPro"/>
</dbReference>
<keyword evidence="3 6" id="KW-0238">DNA-binding</keyword>
<evidence type="ECO:0000256" key="3">
    <source>
        <dbReference type="ARBA" id="ARBA00023125"/>
    </source>
</evidence>
<dbReference type="SMART" id="SM00422">
    <property type="entry name" value="HTH_MERR"/>
    <property type="match status" value="2"/>
</dbReference>